<dbReference type="EMBL" id="CAJVCH010262355">
    <property type="protein sequence ID" value="CAG7734085.1"/>
    <property type="molecule type" value="Genomic_DNA"/>
</dbReference>
<reference evidence="1" key="1">
    <citation type="submission" date="2021-06" db="EMBL/GenBank/DDBJ databases">
        <authorList>
            <person name="Hodson N. C."/>
            <person name="Mongue J. A."/>
            <person name="Jaron S. K."/>
        </authorList>
    </citation>
    <scope>NUCLEOTIDE SEQUENCE</scope>
</reference>
<comment type="caution">
    <text evidence="1">The sequence shown here is derived from an EMBL/GenBank/DDBJ whole genome shotgun (WGS) entry which is preliminary data.</text>
</comment>
<keyword evidence="2" id="KW-1185">Reference proteome</keyword>
<gene>
    <name evidence="1" type="ORF">AFUS01_LOCUS22489</name>
</gene>
<organism evidence="1 2">
    <name type="scientific">Allacma fusca</name>
    <dbReference type="NCBI Taxonomy" id="39272"/>
    <lineage>
        <taxon>Eukaryota</taxon>
        <taxon>Metazoa</taxon>
        <taxon>Ecdysozoa</taxon>
        <taxon>Arthropoda</taxon>
        <taxon>Hexapoda</taxon>
        <taxon>Collembola</taxon>
        <taxon>Symphypleona</taxon>
        <taxon>Sminthuridae</taxon>
        <taxon>Allacma</taxon>
    </lineage>
</organism>
<name>A0A8J2K794_9HEXA</name>
<feature type="non-terminal residue" evidence="1">
    <location>
        <position position="40"/>
    </location>
</feature>
<dbReference type="OrthoDB" id="7777654at2759"/>
<sequence>MGGVTGKAGAWAYPEGGMGAVSNAIAASAAQLGASIFVNK</sequence>
<evidence type="ECO:0000313" key="2">
    <source>
        <dbReference type="Proteomes" id="UP000708208"/>
    </source>
</evidence>
<proteinExistence type="predicted"/>
<evidence type="ECO:0000313" key="1">
    <source>
        <dbReference type="EMBL" id="CAG7734085.1"/>
    </source>
</evidence>
<dbReference type="Proteomes" id="UP000708208">
    <property type="component" value="Unassembled WGS sequence"/>
</dbReference>
<protein>
    <submittedName>
        <fullName evidence="1">Uncharacterized protein</fullName>
    </submittedName>
</protein>
<accession>A0A8J2K794</accession>
<dbReference type="AlphaFoldDB" id="A0A8J2K794"/>